<proteinExistence type="inferred from homology"/>
<dbReference type="Gene3D" id="1.10.630.10">
    <property type="entry name" value="Cytochrome P450"/>
    <property type="match status" value="1"/>
</dbReference>
<reference evidence="2 3" key="1">
    <citation type="submission" date="2020-08" db="EMBL/GenBank/DDBJ databases">
        <authorList>
            <person name="Mo P."/>
        </authorList>
    </citation>
    <scope>NUCLEOTIDE SEQUENCE [LARGE SCALE GENOMIC DNA]</scope>
    <source>
        <strain evidence="2 3">CGMCC 4.1532</strain>
    </source>
</reference>
<evidence type="ECO:0000313" key="2">
    <source>
        <dbReference type="EMBL" id="QNG50023.1"/>
    </source>
</evidence>
<dbReference type="Pfam" id="PF00067">
    <property type="entry name" value="p450"/>
    <property type="match status" value="1"/>
</dbReference>
<evidence type="ECO:0000256" key="1">
    <source>
        <dbReference type="ARBA" id="ARBA00010617"/>
    </source>
</evidence>
<sequence>MTTSMPSQIIPGSRFDLLQPDLYLDPHALLHTMREQEPVYFVPELDSWILTRYDDVGAALRDPRFHAVEEHKKVEALAADAQRELAPLRRIFTAWGGRDDPAAHEVFLRAVKKYFTPRRVLDQLPVIERVMDELLGAALARGPVVDLVNDVAHPLAMSVVCELLGIPRGDVDTDLMLRASQSISELLELGEPDQLVRSQAGMLEMGEFLAPHVDTARRGAGSGLLDVMAGPGTTLSYSDAEVVSQGIMFTVVGYHTTANLLANGIQLLFDHPGERARLQADLSRIPAAFDEMMRFHGPVSTIRRMVLEDVPLRGRVIHRGDTVMLALLAANRDPAVFADPDVFDIGRPNAHRHVGFTVGPYSCMGQALARLEGEVFFRTVLTRCPDLAPADPAPDWTVFRPLGRELRTLRVHPGGRA</sequence>
<accession>A0A7G7MB62</accession>
<dbReference type="GO" id="GO:0004497">
    <property type="term" value="F:monooxygenase activity"/>
    <property type="evidence" value="ECO:0007669"/>
    <property type="project" value="InterPro"/>
</dbReference>
<dbReference type="GO" id="GO:0020037">
    <property type="term" value="F:heme binding"/>
    <property type="evidence" value="ECO:0007669"/>
    <property type="project" value="InterPro"/>
</dbReference>
<keyword evidence="3" id="KW-1185">Reference proteome</keyword>
<dbReference type="PRINTS" id="PR00359">
    <property type="entry name" value="BP450"/>
</dbReference>
<dbReference type="Proteomes" id="UP000515728">
    <property type="component" value="Chromosome"/>
</dbReference>
<dbReference type="InterPro" id="IPR036396">
    <property type="entry name" value="Cyt_P450_sf"/>
</dbReference>
<dbReference type="EMBL" id="CP060131">
    <property type="protein sequence ID" value="QNG50023.1"/>
    <property type="molecule type" value="Genomic_DNA"/>
</dbReference>
<name>A0A7G7MB62_9PSEU</name>
<comment type="similarity">
    <text evidence="1">Belongs to the cytochrome P450 family.</text>
</comment>
<dbReference type="AlphaFoldDB" id="A0A7G7MB62"/>
<dbReference type="GO" id="GO:0016705">
    <property type="term" value="F:oxidoreductase activity, acting on paired donors, with incorporation or reduction of molecular oxygen"/>
    <property type="evidence" value="ECO:0007669"/>
    <property type="project" value="InterPro"/>
</dbReference>
<organism evidence="2 3">
    <name type="scientific">Pseudonocardia petroleophila</name>
    <dbReference type="NCBI Taxonomy" id="37331"/>
    <lineage>
        <taxon>Bacteria</taxon>
        <taxon>Bacillati</taxon>
        <taxon>Actinomycetota</taxon>
        <taxon>Actinomycetes</taxon>
        <taxon>Pseudonocardiales</taxon>
        <taxon>Pseudonocardiaceae</taxon>
        <taxon>Pseudonocardia</taxon>
    </lineage>
</organism>
<dbReference type="SUPFAM" id="SSF48264">
    <property type="entry name" value="Cytochrome P450"/>
    <property type="match status" value="1"/>
</dbReference>
<dbReference type="InterPro" id="IPR002397">
    <property type="entry name" value="Cyt_P450_B"/>
</dbReference>
<dbReference type="PANTHER" id="PTHR46696">
    <property type="entry name" value="P450, PUTATIVE (EUROFUNG)-RELATED"/>
    <property type="match status" value="1"/>
</dbReference>
<dbReference type="InterPro" id="IPR001128">
    <property type="entry name" value="Cyt_P450"/>
</dbReference>
<gene>
    <name evidence="2" type="ORF">H6H00_17260</name>
</gene>
<dbReference type="KEGG" id="ppel:H6H00_17260"/>
<protein>
    <submittedName>
        <fullName evidence="2">Cytochrome P450</fullName>
    </submittedName>
</protein>
<evidence type="ECO:0000313" key="3">
    <source>
        <dbReference type="Proteomes" id="UP000515728"/>
    </source>
</evidence>
<dbReference type="GO" id="GO:0005506">
    <property type="term" value="F:iron ion binding"/>
    <property type="evidence" value="ECO:0007669"/>
    <property type="project" value="InterPro"/>
</dbReference>
<dbReference type="PANTHER" id="PTHR46696:SF1">
    <property type="entry name" value="CYTOCHROME P450 YJIB-RELATED"/>
    <property type="match status" value="1"/>
</dbReference>
<dbReference type="RefSeq" id="WP_185716785.1">
    <property type="nucleotide sequence ID" value="NZ_BAAAWI010000001.1"/>
</dbReference>